<dbReference type="Proteomes" id="UP000703893">
    <property type="component" value="Unassembled WGS sequence"/>
</dbReference>
<dbReference type="AlphaFoldDB" id="A0A937X5S9"/>
<proteinExistence type="predicted"/>
<reference evidence="1 2" key="1">
    <citation type="submission" date="2019-03" db="EMBL/GenBank/DDBJ databases">
        <title>Lake Tanganyika Metagenome-Assembled Genomes (MAGs).</title>
        <authorList>
            <person name="Tran P."/>
        </authorList>
    </citation>
    <scope>NUCLEOTIDE SEQUENCE [LARGE SCALE GENOMIC DNA]</scope>
    <source>
        <strain evidence="1">K_DeepCast_65m_m2_236</strain>
    </source>
</reference>
<dbReference type="Pfam" id="PF13602">
    <property type="entry name" value="ADH_zinc_N_2"/>
    <property type="match status" value="1"/>
</dbReference>
<organism evidence="1 2">
    <name type="scientific">Candidatus Tanganyikabacteria bacterium</name>
    <dbReference type="NCBI Taxonomy" id="2961651"/>
    <lineage>
        <taxon>Bacteria</taxon>
        <taxon>Bacillati</taxon>
        <taxon>Candidatus Sericytochromatia</taxon>
        <taxon>Candidatus Tanganyikabacteria</taxon>
    </lineage>
</organism>
<evidence type="ECO:0000313" key="1">
    <source>
        <dbReference type="EMBL" id="MBM3274827.1"/>
    </source>
</evidence>
<name>A0A937X5S9_9BACT</name>
<accession>A0A937X5S9</accession>
<sequence length="229" mass="25488">MPAIACLGLPTAGQHSDHPGRRDASDAMVQRVNDVHVLVCVGTLAGDKAEIDVMVLLMKNAAIRGSFGTIAREDFDTILRLFANGTFQTVIDSIWGLRSAPYAHELIENQEVFGKVVLVPVLPGDDGHWAKESTMQAGPQLDARCPNRRLIKGFDGGGGVFATEVEGKAFLVYDEKSFSGEFDEDAAFDLQHRMMRVAEFDKPIDRERYFREKGWGSFRESERIWAVKR</sequence>
<dbReference type="EMBL" id="VGJX01000342">
    <property type="protein sequence ID" value="MBM3274827.1"/>
    <property type="molecule type" value="Genomic_DNA"/>
</dbReference>
<evidence type="ECO:0000313" key="2">
    <source>
        <dbReference type="Proteomes" id="UP000703893"/>
    </source>
</evidence>
<gene>
    <name evidence="1" type="ORF">FJZ00_06720</name>
</gene>
<dbReference type="Gene3D" id="3.90.180.10">
    <property type="entry name" value="Medium-chain alcohol dehydrogenases, catalytic domain"/>
    <property type="match status" value="1"/>
</dbReference>
<protein>
    <submittedName>
        <fullName evidence="1">Zinc-binding dehydrogenase</fullName>
    </submittedName>
</protein>
<comment type="caution">
    <text evidence="1">The sequence shown here is derived from an EMBL/GenBank/DDBJ whole genome shotgun (WGS) entry which is preliminary data.</text>
</comment>